<evidence type="ECO:0000256" key="1">
    <source>
        <dbReference type="SAM" id="MobiDB-lite"/>
    </source>
</evidence>
<gene>
    <name evidence="2" type="ORF">GCM10009827_046380</name>
</gene>
<feature type="region of interest" description="Disordered" evidence="1">
    <location>
        <begin position="1"/>
        <end position="29"/>
    </location>
</feature>
<protein>
    <submittedName>
        <fullName evidence="2">Uncharacterized protein</fullName>
    </submittedName>
</protein>
<dbReference type="RefSeq" id="WP_344504133.1">
    <property type="nucleotide sequence ID" value="NZ_BAAAQD010000009.1"/>
</dbReference>
<organism evidence="2 3">
    <name type="scientific">Dactylosporangium maewongense</name>
    <dbReference type="NCBI Taxonomy" id="634393"/>
    <lineage>
        <taxon>Bacteria</taxon>
        <taxon>Bacillati</taxon>
        <taxon>Actinomycetota</taxon>
        <taxon>Actinomycetes</taxon>
        <taxon>Micromonosporales</taxon>
        <taxon>Micromonosporaceae</taxon>
        <taxon>Dactylosporangium</taxon>
    </lineage>
</organism>
<dbReference type="EMBL" id="BAAAQD010000009">
    <property type="protein sequence ID" value="GAA1524569.1"/>
    <property type="molecule type" value="Genomic_DNA"/>
</dbReference>
<evidence type="ECO:0000313" key="3">
    <source>
        <dbReference type="Proteomes" id="UP001501470"/>
    </source>
</evidence>
<reference evidence="3" key="1">
    <citation type="journal article" date="2019" name="Int. J. Syst. Evol. Microbiol.">
        <title>The Global Catalogue of Microorganisms (GCM) 10K type strain sequencing project: providing services to taxonomists for standard genome sequencing and annotation.</title>
        <authorList>
            <consortium name="The Broad Institute Genomics Platform"/>
            <consortium name="The Broad Institute Genome Sequencing Center for Infectious Disease"/>
            <person name="Wu L."/>
            <person name="Ma J."/>
        </authorList>
    </citation>
    <scope>NUCLEOTIDE SEQUENCE [LARGE SCALE GENOMIC DNA]</scope>
    <source>
        <strain evidence="3">JCM 15933</strain>
    </source>
</reference>
<proteinExistence type="predicted"/>
<evidence type="ECO:0000313" key="2">
    <source>
        <dbReference type="EMBL" id="GAA1524569.1"/>
    </source>
</evidence>
<comment type="caution">
    <text evidence="2">The sequence shown here is derived from an EMBL/GenBank/DDBJ whole genome shotgun (WGS) entry which is preliminary data.</text>
</comment>
<dbReference type="Proteomes" id="UP001501470">
    <property type="component" value="Unassembled WGS sequence"/>
</dbReference>
<feature type="region of interest" description="Disordered" evidence="1">
    <location>
        <begin position="382"/>
        <end position="401"/>
    </location>
</feature>
<sequence length="510" mass="55503">MVQEWQPDLFDSGPVTSSDQPEVRSPAADASMRARWRALILTDPVARLVRNAAHASVHQAYDLRQLALAAVDIAVASMGFARQITLAELIESTAELAAVMHPGGAADDHQDAARWVVKGLLNDADNQGAFVYSFVDAHAFPPRREEYAFKLLQLQDGPDGAVVLASHQAVMLYLNGLDLDVDDAEAAFSVVLQRQLRDRRFEAAARTATQAERVSVAMSASLADVLDATRRDVRAFDWITDVPHRLARAREHVEARIAADAEVLNHVAAGIDTETDSAVRQASGDLVETLRRIRRVHLDLAERVAGARGVFLQAQLSQVFARRVHLRLLNIEPELFHPVLDAPAEQARVVAETFGDRVLGLRVPRLLHLDGLVDMLLAPPRAAEPADQETETPGDVEGVDLQAYPPAVVAEATRILRRAADEPVPLSALLDWATEATEATEATDGGDDLRELVLLTALWSYAPDVGDPDAKSDLTALTEALSAERSGDRLDHPLAWGDDLLVRYEGGLDS</sequence>
<feature type="compositionally biased region" description="Acidic residues" evidence="1">
    <location>
        <begin position="386"/>
        <end position="398"/>
    </location>
</feature>
<accession>A0ABP4LKU8</accession>
<name>A0ABP4LKU8_9ACTN</name>
<keyword evidence="3" id="KW-1185">Reference proteome</keyword>